<dbReference type="GeneID" id="120258218"/>
<evidence type="ECO:0000313" key="2">
    <source>
        <dbReference type="RefSeq" id="XP_039121512.1"/>
    </source>
</evidence>
<organism evidence="1 2">
    <name type="scientific">Dioscorea cayennensis subsp. rotundata</name>
    <name type="common">White Guinea yam</name>
    <name type="synonym">Dioscorea rotundata</name>
    <dbReference type="NCBI Taxonomy" id="55577"/>
    <lineage>
        <taxon>Eukaryota</taxon>
        <taxon>Viridiplantae</taxon>
        <taxon>Streptophyta</taxon>
        <taxon>Embryophyta</taxon>
        <taxon>Tracheophyta</taxon>
        <taxon>Spermatophyta</taxon>
        <taxon>Magnoliopsida</taxon>
        <taxon>Liliopsida</taxon>
        <taxon>Dioscoreales</taxon>
        <taxon>Dioscoreaceae</taxon>
        <taxon>Dioscorea</taxon>
    </lineage>
</organism>
<name>A0AB40B338_DIOCR</name>
<dbReference type="Proteomes" id="UP001515500">
    <property type="component" value="Chromosome 4"/>
</dbReference>
<sequence length="191" mass="21008">MGNYISCTLTTSLGNQNKGAKVIFKDGTLKQIQSPTNAAELMFENPNHFLVNSRSMEVGRRFSPLAADEDLESGNVYVMFPMKRLNAVITTGDMGRLLMAANSALRRASGGRTRVLPDFHQAAPELVVVNQDEDIEGRIKMGTEDEDEGCCSSSSSSSSSLSMLEFKYRLSVCRSRKPLLETIAEENICSR</sequence>
<reference evidence="2" key="1">
    <citation type="submission" date="2025-08" db="UniProtKB">
        <authorList>
            <consortium name="RefSeq"/>
        </authorList>
    </citation>
    <scope>IDENTIFICATION</scope>
</reference>
<dbReference type="PANTHER" id="PTHR33052">
    <property type="entry name" value="DUF4228 DOMAIN PROTEIN-RELATED"/>
    <property type="match status" value="1"/>
</dbReference>
<dbReference type="RefSeq" id="XP_039121512.1">
    <property type="nucleotide sequence ID" value="XM_039265578.1"/>
</dbReference>
<evidence type="ECO:0000313" key="1">
    <source>
        <dbReference type="Proteomes" id="UP001515500"/>
    </source>
</evidence>
<dbReference type="Pfam" id="PF14009">
    <property type="entry name" value="PADRE"/>
    <property type="match status" value="1"/>
</dbReference>
<gene>
    <name evidence="2" type="primary">LOC120258218</name>
</gene>
<proteinExistence type="predicted"/>
<protein>
    <submittedName>
        <fullName evidence="2">Uncharacterized protein LOC120258218</fullName>
    </submittedName>
</protein>
<accession>A0AB40B338</accession>
<dbReference type="InterPro" id="IPR025322">
    <property type="entry name" value="PADRE_dom"/>
</dbReference>
<keyword evidence="1" id="KW-1185">Reference proteome</keyword>
<dbReference type="AlphaFoldDB" id="A0AB40B338"/>